<accession>A0ABR3VIB8</accession>
<proteinExistence type="predicted"/>
<name>A0ABR3VIB8_9PEZI</name>
<organism evidence="1 2">
    <name type="scientific">Phialemonium thermophilum</name>
    <dbReference type="NCBI Taxonomy" id="223376"/>
    <lineage>
        <taxon>Eukaryota</taxon>
        <taxon>Fungi</taxon>
        <taxon>Dikarya</taxon>
        <taxon>Ascomycota</taxon>
        <taxon>Pezizomycotina</taxon>
        <taxon>Sordariomycetes</taxon>
        <taxon>Sordariomycetidae</taxon>
        <taxon>Cephalothecales</taxon>
        <taxon>Cephalothecaceae</taxon>
        <taxon>Phialemonium</taxon>
    </lineage>
</organism>
<keyword evidence="2" id="KW-1185">Reference proteome</keyword>
<sequence>MVKGVSQLCRAALLLLKAAPHGNPSRPDSRPECIWLAEHRALATLLTSGGLSGPSNALSAQAAYASSRNQRLAHRGRSTPC</sequence>
<evidence type="ECO:0000313" key="1">
    <source>
        <dbReference type="EMBL" id="KAL1841572.1"/>
    </source>
</evidence>
<gene>
    <name evidence="1" type="ORF">VTK73DRAFT_3439</name>
</gene>
<reference evidence="1 2" key="1">
    <citation type="journal article" date="2024" name="Commun. Biol.">
        <title>Comparative genomic analysis of thermophilic fungi reveals convergent evolutionary adaptations and gene losses.</title>
        <authorList>
            <person name="Steindorff A.S."/>
            <person name="Aguilar-Pontes M.V."/>
            <person name="Robinson A.J."/>
            <person name="Andreopoulos B."/>
            <person name="LaButti K."/>
            <person name="Kuo A."/>
            <person name="Mondo S."/>
            <person name="Riley R."/>
            <person name="Otillar R."/>
            <person name="Haridas S."/>
            <person name="Lipzen A."/>
            <person name="Grimwood J."/>
            <person name="Schmutz J."/>
            <person name="Clum A."/>
            <person name="Reid I.D."/>
            <person name="Moisan M.C."/>
            <person name="Butler G."/>
            <person name="Nguyen T.T.M."/>
            <person name="Dewar K."/>
            <person name="Conant G."/>
            <person name="Drula E."/>
            <person name="Henrissat B."/>
            <person name="Hansel C."/>
            <person name="Singer S."/>
            <person name="Hutchinson M.I."/>
            <person name="de Vries R.P."/>
            <person name="Natvig D.O."/>
            <person name="Powell A.J."/>
            <person name="Tsang A."/>
            <person name="Grigoriev I.V."/>
        </authorList>
    </citation>
    <scope>NUCLEOTIDE SEQUENCE [LARGE SCALE GENOMIC DNA]</scope>
    <source>
        <strain evidence="1 2">ATCC 24622</strain>
    </source>
</reference>
<dbReference type="EMBL" id="JAZHXJ010002056">
    <property type="protein sequence ID" value="KAL1841572.1"/>
    <property type="molecule type" value="Genomic_DNA"/>
</dbReference>
<protein>
    <submittedName>
        <fullName evidence="1">Uncharacterized protein</fullName>
    </submittedName>
</protein>
<comment type="caution">
    <text evidence="1">The sequence shown here is derived from an EMBL/GenBank/DDBJ whole genome shotgun (WGS) entry which is preliminary data.</text>
</comment>
<evidence type="ECO:0000313" key="2">
    <source>
        <dbReference type="Proteomes" id="UP001586593"/>
    </source>
</evidence>
<dbReference type="Proteomes" id="UP001586593">
    <property type="component" value="Unassembled WGS sequence"/>
</dbReference>